<evidence type="ECO:0000256" key="5">
    <source>
        <dbReference type="ARBA" id="ARBA00038359"/>
    </source>
</evidence>
<name>A0A6G1IKT8_9PLEO</name>
<accession>A0A6G1IKT8</accession>
<proteinExistence type="inferred from homology"/>
<feature type="transmembrane region" description="Helical" evidence="6">
    <location>
        <begin position="217"/>
        <end position="237"/>
    </location>
</feature>
<feature type="transmembrane region" description="Helical" evidence="6">
    <location>
        <begin position="15"/>
        <end position="36"/>
    </location>
</feature>
<comment type="similarity">
    <text evidence="5">Belongs to the SAT4 family.</text>
</comment>
<feature type="transmembrane region" description="Helical" evidence="6">
    <location>
        <begin position="88"/>
        <end position="114"/>
    </location>
</feature>
<dbReference type="InterPro" id="IPR049326">
    <property type="entry name" value="Rhodopsin_dom_fungi"/>
</dbReference>
<evidence type="ECO:0000256" key="3">
    <source>
        <dbReference type="ARBA" id="ARBA00022989"/>
    </source>
</evidence>
<feature type="transmembrane region" description="Helical" evidence="6">
    <location>
        <begin position="126"/>
        <end position="148"/>
    </location>
</feature>
<dbReference type="PANTHER" id="PTHR33048">
    <property type="entry name" value="PTH11-LIKE INTEGRAL MEMBRANE PROTEIN (AFU_ORTHOLOGUE AFUA_5G11245)"/>
    <property type="match status" value="1"/>
</dbReference>
<evidence type="ECO:0000259" key="7">
    <source>
        <dbReference type="Pfam" id="PF20684"/>
    </source>
</evidence>
<dbReference type="EMBL" id="MU005611">
    <property type="protein sequence ID" value="KAF2678561.1"/>
    <property type="molecule type" value="Genomic_DNA"/>
</dbReference>
<evidence type="ECO:0000256" key="2">
    <source>
        <dbReference type="ARBA" id="ARBA00022692"/>
    </source>
</evidence>
<feature type="transmembrane region" description="Helical" evidence="6">
    <location>
        <begin position="48"/>
        <end position="68"/>
    </location>
</feature>
<evidence type="ECO:0000313" key="8">
    <source>
        <dbReference type="EMBL" id="KAF2678561.1"/>
    </source>
</evidence>
<dbReference type="AlphaFoldDB" id="A0A6G1IKT8"/>
<protein>
    <recommendedName>
        <fullName evidence="7">Rhodopsin domain-containing protein</fullName>
    </recommendedName>
</protein>
<feature type="domain" description="Rhodopsin" evidence="7">
    <location>
        <begin position="32"/>
        <end position="279"/>
    </location>
</feature>
<comment type="subcellular location">
    <subcellularLocation>
        <location evidence="1">Membrane</location>
        <topology evidence="1">Multi-pass membrane protein</topology>
    </subcellularLocation>
</comment>
<sequence>MGESLPPDEDRGPRLVAVVWSLNAVAFFVVAARFYARRLIRGIGLDDWMVLISMIFFTIVSATATKIAHLGGFRHLVYVPPEGVRDLIFYSNLGSVFGISAAGTCKFAVGYQLLRVLEGTAHWRKMFIWILIVVTLVYSLIEGVMSMFHCNPAKKSWEPLTPGTCWSLDTTIINLYVVGSKCNTNVIYHVVVDVILAILPLPTIWSLSVSFGTRIRLCIILGLGLFAAVFGSIKLTYVKAFHNLEDITWAIADLDLWSVAELFMVIFCCSIPPLHVLWRRMTGKPISSHTSNNARFRGLKEISTGRDASHKGSVFTFSISQQTRAPKHDDESRLCWPAAGGQSVAGDSELLELGKRINATTEISITSTKDDGEYYNSLPIPAIVRG</sequence>
<organism evidence="8 9">
    <name type="scientific">Lentithecium fluviatile CBS 122367</name>
    <dbReference type="NCBI Taxonomy" id="1168545"/>
    <lineage>
        <taxon>Eukaryota</taxon>
        <taxon>Fungi</taxon>
        <taxon>Dikarya</taxon>
        <taxon>Ascomycota</taxon>
        <taxon>Pezizomycotina</taxon>
        <taxon>Dothideomycetes</taxon>
        <taxon>Pleosporomycetidae</taxon>
        <taxon>Pleosporales</taxon>
        <taxon>Massarineae</taxon>
        <taxon>Lentitheciaceae</taxon>
        <taxon>Lentithecium</taxon>
    </lineage>
</organism>
<keyword evidence="4 6" id="KW-0472">Membrane</keyword>
<dbReference type="OrthoDB" id="5331848at2759"/>
<reference evidence="8" key="1">
    <citation type="journal article" date="2020" name="Stud. Mycol.">
        <title>101 Dothideomycetes genomes: a test case for predicting lifestyles and emergence of pathogens.</title>
        <authorList>
            <person name="Haridas S."/>
            <person name="Albert R."/>
            <person name="Binder M."/>
            <person name="Bloem J."/>
            <person name="Labutti K."/>
            <person name="Salamov A."/>
            <person name="Andreopoulos B."/>
            <person name="Baker S."/>
            <person name="Barry K."/>
            <person name="Bills G."/>
            <person name="Bluhm B."/>
            <person name="Cannon C."/>
            <person name="Castanera R."/>
            <person name="Culley D."/>
            <person name="Daum C."/>
            <person name="Ezra D."/>
            <person name="Gonzalez J."/>
            <person name="Henrissat B."/>
            <person name="Kuo A."/>
            <person name="Liang C."/>
            <person name="Lipzen A."/>
            <person name="Lutzoni F."/>
            <person name="Magnuson J."/>
            <person name="Mondo S."/>
            <person name="Nolan M."/>
            <person name="Ohm R."/>
            <person name="Pangilinan J."/>
            <person name="Park H.-J."/>
            <person name="Ramirez L."/>
            <person name="Alfaro M."/>
            <person name="Sun H."/>
            <person name="Tritt A."/>
            <person name="Yoshinaga Y."/>
            <person name="Zwiers L.-H."/>
            <person name="Turgeon B."/>
            <person name="Goodwin S."/>
            <person name="Spatafora J."/>
            <person name="Crous P."/>
            <person name="Grigoriev I."/>
        </authorList>
    </citation>
    <scope>NUCLEOTIDE SEQUENCE</scope>
    <source>
        <strain evidence="8">CBS 122367</strain>
    </source>
</reference>
<dbReference type="GO" id="GO:0016020">
    <property type="term" value="C:membrane"/>
    <property type="evidence" value="ECO:0007669"/>
    <property type="project" value="UniProtKB-SubCell"/>
</dbReference>
<dbReference type="InterPro" id="IPR052337">
    <property type="entry name" value="SAT4-like"/>
</dbReference>
<evidence type="ECO:0000256" key="4">
    <source>
        <dbReference type="ARBA" id="ARBA00023136"/>
    </source>
</evidence>
<keyword evidence="2 6" id="KW-0812">Transmembrane</keyword>
<evidence type="ECO:0000256" key="1">
    <source>
        <dbReference type="ARBA" id="ARBA00004141"/>
    </source>
</evidence>
<feature type="transmembrane region" description="Helical" evidence="6">
    <location>
        <begin position="257"/>
        <end position="278"/>
    </location>
</feature>
<keyword evidence="9" id="KW-1185">Reference proteome</keyword>
<dbReference type="Proteomes" id="UP000799291">
    <property type="component" value="Unassembled WGS sequence"/>
</dbReference>
<evidence type="ECO:0000256" key="6">
    <source>
        <dbReference type="SAM" id="Phobius"/>
    </source>
</evidence>
<dbReference type="Pfam" id="PF20684">
    <property type="entry name" value="Fung_rhodopsin"/>
    <property type="match status" value="1"/>
</dbReference>
<dbReference type="PANTHER" id="PTHR33048:SF146">
    <property type="entry name" value="INTEGRAL MEMBRANE PROTEIN"/>
    <property type="match status" value="1"/>
</dbReference>
<keyword evidence="3 6" id="KW-1133">Transmembrane helix</keyword>
<gene>
    <name evidence="8" type="ORF">K458DRAFT_463462</name>
</gene>
<feature type="transmembrane region" description="Helical" evidence="6">
    <location>
        <begin position="186"/>
        <end position="205"/>
    </location>
</feature>
<evidence type="ECO:0000313" key="9">
    <source>
        <dbReference type="Proteomes" id="UP000799291"/>
    </source>
</evidence>